<feature type="domain" description="EthD" evidence="2">
    <location>
        <begin position="25"/>
        <end position="123"/>
    </location>
</feature>
<evidence type="ECO:0000313" key="4">
    <source>
        <dbReference type="Proteomes" id="UP001338125"/>
    </source>
</evidence>
<dbReference type="Gene3D" id="3.30.70.100">
    <property type="match status" value="1"/>
</dbReference>
<dbReference type="InterPro" id="IPR009799">
    <property type="entry name" value="EthD_dom"/>
</dbReference>
<protein>
    <recommendedName>
        <fullName evidence="2">EthD domain-containing protein</fullName>
    </recommendedName>
</protein>
<dbReference type="InterPro" id="IPR011008">
    <property type="entry name" value="Dimeric_a/b-barrel"/>
</dbReference>
<dbReference type="SUPFAM" id="SSF54909">
    <property type="entry name" value="Dimeric alpha+beta barrel"/>
    <property type="match status" value="1"/>
</dbReference>
<evidence type="ECO:0000256" key="1">
    <source>
        <dbReference type="ARBA" id="ARBA00005986"/>
    </source>
</evidence>
<dbReference type="EMBL" id="JAVFKD010000001">
    <property type="protein sequence ID" value="KAK5997941.1"/>
    <property type="molecule type" value="Genomic_DNA"/>
</dbReference>
<accession>A0ABR0T1Q8</accession>
<evidence type="ECO:0000313" key="3">
    <source>
        <dbReference type="EMBL" id="KAK5997941.1"/>
    </source>
</evidence>
<organism evidence="3 4">
    <name type="scientific">Cladobotryum mycophilum</name>
    <dbReference type="NCBI Taxonomy" id="491253"/>
    <lineage>
        <taxon>Eukaryota</taxon>
        <taxon>Fungi</taxon>
        <taxon>Dikarya</taxon>
        <taxon>Ascomycota</taxon>
        <taxon>Pezizomycotina</taxon>
        <taxon>Sordariomycetes</taxon>
        <taxon>Hypocreomycetidae</taxon>
        <taxon>Hypocreales</taxon>
        <taxon>Hypocreaceae</taxon>
        <taxon>Cladobotryum</taxon>
    </lineage>
</organism>
<dbReference type="Pfam" id="PF07110">
    <property type="entry name" value="EthD"/>
    <property type="match status" value="1"/>
</dbReference>
<proteinExistence type="inferred from homology"/>
<dbReference type="Proteomes" id="UP001338125">
    <property type="component" value="Unassembled WGS sequence"/>
</dbReference>
<keyword evidence="4" id="KW-1185">Reference proteome</keyword>
<gene>
    <name evidence="3" type="ORF">PT974_00309</name>
</gene>
<sequence length="144" mass="15791">MSDSKTTSKSPFSGVCRATVSGSRKEGVSKEEFSRRFALHGEKAGPVAMKHNAISYLQHHLPSSTAVEFRKEIGEELAQHFIVSDMDGISTLIFPTVADMAAFFRDPAHAEYLNADVAEYCDFTTVQFSVGDELPVVVDGKFLL</sequence>
<comment type="caution">
    <text evidence="3">The sequence shown here is derived from an EMBL/GenBank/DDBJ whole genome shotgun (WGS) entry which is preliminary data.</text>
</comment>
<comment type="similarity">
    <text evidence="1">Belongs to the tpcK family.</text>
</comment>
<reference evidence="3 4" key="1">
    <citation type="submission" date="2024-01" db="EMBL/GenBank/DDBJ databases">
        <title>Complete genome of Cladobotryum mycophilum ATHUM6906.</title>
        <authorList>
            <person name="Christinaki A.C."/>
            <person name="Myridakis A.I."/>
            <person name="Kouvelis V.N."/>
        </authorList>
    </citation>
    <scope>NUCLEOTIDE SEQUENCE [LARGE SCALE GENOMIC DNA]</scope>
    <source>
        <strain evidence="3 4">ATHUM6906</strain>
    </source>
</reference>
<name>A0ABR0T1Q8_9HYPO</name>
<evidence type="ECO:0000259" key="2">
    <source>
        <dbReference type="Pfam" id="PF07110"/>
    </source>
</evidence>